<gene>
    <name evidence="4" type="ORF">CEX98_12060</name>
</gene>
<dbReference type="InterPro" id="IPR001647">
    <property type="entry name" value="HTH_TetR"/>
</dbReference>
<evidence type="ECO:0000259" key="3">
    <source>
        <dbReference type="PROSITE" id="PS50977"/>
    </source>
</evidence>
<dbReference type="AlphaFoldDB" id="A0A2A5JQ47"/>
<comment type="caution">
    <text evidence="4">The sequence shown here is derived from an EMBL/GenBank/DDBJ whole genome shotgun (WGS) entry which is preliminary data.</text>
</comment>
<dbReference type="GO" id="GO:0003677">
    <property type="term" value="F:DNA binding"/>
    <property type="evidence" value="ECO:0007669"/>
    <property type="project" value="UniProtKB-UniRule"/>
</dbReference>
<reference evidence="5" key="1">
    <citation type="journal article" date="2019" name="Genome Announc.">
        <title>Draft Genome Sequence of Pseudoalteromonas piscicida Strain 36Y ROTHPW, an Hypersaline Seawater Isolate from the South Coast of Sonora, Mexico.</title>
        <authorList>
            <person name="Sanchez-Diaz R."/>
            <person name="Molina-Garza Z.J."/>
            <person name="Cruz-Suarez L.E."/>
            <person name="Selvin J."/>
            <person name="Kiran G.S."/>
            <person name="Ibarra-Gamez J.C."/>
            <person name="Gomez-Gil B."/>
            <person name="Galaviz-Silva L."/>
        </authorList>
    </citation>
    <scope>NUCLEOTIDE SEQUENCE [LARGE SCALE GENOMIC DNA]</scope>
    <source>
        <strain evidence="5">36Y_RITHPW</strain>
    </source>
</reference>
<dbReference type="Proteomes" id="UP000228621">
    <property type="component" value="Unassembled WGS sequence"/>
</dbReference>
<dbReference type="Gene3D" id="1.10.357.10">
    <property type="entry name" value="Tetracycline Repressor, domain 2"/>
    <property type="match status" value="1"/>
</dbReference>
<protein>
    <submittedName>
        <fullName evidence="4">TetR family transcriptional regulator</fullName>
    </submittedName>
</protein>
<sequence>MAPAPKYDKETQQRMILNAAEQCINESSVTDFTMAKVSLLAGLSMGSIYKFVQTKEDLVMALAYESFTHTSSVFQQVLSLPLSTPERMLAVCLISPQKLKRFSFDYELQSYSTNEAVIKRASEFWTNKIIESCGGCENVFKQALIDGIEAGELQATPNLHEMIEEIIITGWALTVGYEQVQRLQQTKQIVEGTASLLAPLELTDPVIRSTVRLLNSYPWQKPITEDSLVRIEEALQALALR</sequence>
<feature type="DNA-binding region" description="H-T-H motif" evidence="2">
    <location>
        <begin position="33"/>
        <end position="52"/>
    </location>
</feature>
<organism evidence="4 5">
    <name type="scientific">Pseudoalteromonas piscicida</name>
    <dbReference type="NCBI Taxonomy" id="43662"/>
    <lineage>
        <taxon>Bacteria</taxon>
        <taxon>Pseudomonadati</taxon>
        <taxon>Pseudomonadota</taxon>
        <taxon>Gammaproteobacteria</taxon>
        <taxon>Alteromonadales</taxon>
        <taxon>Pseudoalteromonadaceae</taxon>
        <taxon>Pseudoalteromonas</taxon>
    </lineage>
</organism>
<evidence type="ECO:0000256" key="1">
    <source>
        <dbReference type="ARBA" id="ARBA00023125"/>
    </source>
</evidence>
<dbReference type="SUPFAM" id="SSF46689">
    <property type="entry name" value="Homeodomain-like"/>
    <property type="match status" value="1"/>
</dbReference>
<dbReference type="InterPro" id="IPR023772">
    <property type="entry name" value="DNA-bd_HTH_TetR-type_CS"/>
</dbReference>
<evidence type="ECO:0000313" key="4">
    <source>
        <dbReference type="EMBL" id="PCK31497.1"/>
    </source>
</evidence>
<dbReference type="PROSITE" id="PS50977">
    <property type="entry name" value="HTH_TETR_2"/>
    <property type="match status" value="1"/>
</dbReference>
<accession>A0A2A5JQ47</accession>
<name>A0A2A5JQ47_PSEO7</name>
<feature type="domain" description="HTH tetR-type" evidence="3">
    <location>
        <begin position="10"/>
        <end position="70"/>
    </location>
</feature>
<dbReference type="InterPro" id="IPR009057">
    <property type="entry name" value="Homeodomain-like_sf"/>
</dbReference>
<evidence type="ECO:0000313" key="5">
    <source>
        <dbReference type="Proteomes" id="UP000228621"/>
    </source>
</evidence>
<keyword evidence="1 2" id="KW-0238">DNA-binding</keyword>
<dbReference type="OrthoDB" id="5918833at2"/>
<dbReference type="PROSITE" id="PS01081">
    <property type="entry name" value="HTH_TETR_1"/>
    <property type="match status" value="1"/>
</dbReference>
<dbReference type="EMBL" id="NKHF01000053">
    <property type="protein sequence ID" value="PCK31497.1"/>
    <property type="molecule type" value="Genomic_DNA"/>
</dbReference>
<proteinExistence type="predicted"/>
<keyword evidence="5" id="KW-1185">Reference proteome</keyword>
<dbReference type="RefSeq" id="WP_099642322.1">
    <property type="nucleotide sequence ID" value="NZ_JAQPZX010000012.1"/>
</dbReference>
<evidence type="ECO:0000256" key="2">
    <source>
        <dbReference type="PROSITE-ProRule" id="PRU00335"/>
    </source>
</evidence>